<dbReference type="InterPro" id="IPR017871">
    <property type="entry name" value="ABC_transporter-like_CS"/>
</dbReference>
<dbReference type="Gene3D" id="1.20.1560.10">
    <property type="entry name" value="ABC transporter type 1, transmembrane domain"/>
    <property type="match status" value="1"/>
</dbReference>
<sequence length="834" mass="94459">MIHKKPLWYWALTRCRGLQAVLLVLIVLTIFFRVFPLEMQKRIVNDAIRFRKIDALYLYCALYLGAVVLAGVFKYAINVIQGYIGQKILYELRTGLYRHIVRLPIPFYRRTPPGMVISSVTGELASVGDFLGGAIAVPAVNILTLLTFGVYMFTLNPLLAVLSLAIYPFEILLIPMLQKRFNRLNSDRVTTTRKLSNVVGEAISGIQEIHANAGYPLESRKVERLAKALLDLRHRMNLYRYGIKFTNNFFQSLGPFLLFLIGGYLSITGRFSLGALVAFLSAYEKLYDPWKELMEFYQGYQDARVAYRRIQEAFDVEPEFALEPVNRPPVALQGAVAVEDLTFEVEDRVRLLDHVSLSISPGERVALVGLSGSGKSTLAMVMAQLYRYTQGHVYVDHWELKDLTKADVTPHLGFVSQYPFIFDGTLKENIVYGRQACLSNGTPSATSEADEPALEEILRTVESVGLTDDVLRFGLNSVLDEAREKALGERIVALRRHFRAQWSDALQDTVEFFDAETFLDYSSVAVNIIFGYPTEGGRPCEILPLRPRFRRFLQEAGLDEPLIRLGLDTVNRTVPLLRDLRDDPFFFRQSPIALEEMDTFQEIYEHYSAATPERLPSSVRETLLGLALRLVPGRHKMVVVPRDLKEAILKSRSLFKAYCTQRDPDAFVYYSEEAYLGARTLLENILFGRLKEEASWAWARITDAVVALLKRENLYDTVLEIGLDFEVGSKGDRLSGGQKQKVGIARAFLKNPRILILDEATASLDMASQNRIQQILDGSLRGKATVISVAHRLETIRDYDKIAVMKSGRIVEIGRYDELLEKKGLFYELVRGHG</sequence>
<gene>
    <name evidence="10" type="ORF">ENS06_04325</name>
</gene>
<name>A0A831ZR84_9BACT</name>
<keyword evidence="5 7" id="KW-1133">Transmembrane helix</keyword>
<comment type="subcellular location">
    <subcellularLocation>
        <location evidence="1">Cell membrane</location>
        <topology evidence="1">Multi-pass membrane protein</topology>
    </subcellularLocation>
</comment>
<dbReference type="AlphaFoldDB" id="A0A831ZR84"/>
<accession>A0A831ZR84</accession>
<evidence type="ECO:0000259" key="9">
    <source>
        <dbReference type="PROSITE" id="PS50929"/>
    </source>
</evidence>
<dbReference type="SUPFAM" id="SSF52540">
    <property type="entry name" value="P-loop containing nucleoside triphosphate hydrolases"/>
    <property type="match status" value="1"/>
</dbReference>
<keyword evidence="6 7" id="KW-0472">Membrane</keyword>
<dbReference type="CDD" id="cd07346">
    <property type="entry name" value="ABC_6TM_exporters"/>
    <property type="match status" value="1"/>
</dbReference>
<dbReference type="InterPro" id="IPR027417">
    <property type="entry name" value="P-loop_NTPase"/>
</dbReference>
<evidence type="ECO:0000256" key="6">
    <source>
        <dbReference type="ARBA" id="ARBA00023136"/>
    </source>
</evidence>
<dbReference type="EMBL" id="DSTK01000013">
    <property type="protein sequence ID" value="HFK96539.1"/>
    <property type="molecule type" value="Genomic_DNA"/>
</dbReference>
<protein>
    <submittedName>
        <fullName evidence="10">ABC transporter ATP-binding protein</fullName>
    </submittedName>
</protein>
<dbReference type="InterPro" id="IPR011527">
    <property type="entry name" value="ABC1_TM_dom"/>
</dbReference>
<dbReference type="GO" id="GO:0016887">
    <property type="term" value="F:ATP hydrolysis activity"/>
    <property type="evidence" value="ECO:0007669"/>
    <property type="project" value="InterPro"/>
</dbReference>
<keyword evidence="4 10" id="KW-0067">ATP-binding</keyword>
<evidence type="ECO:0000256" key="1">
    <source>
        <dbReference type="ARBA" id="ARBA00004651"/>
    </source>
</evidence>
<feature type="domain" description="ABC transmembrane type-1" evidence="9">
    <location>
        <begin position="20"/>
        <end position="302"/>
    </location>
</feature>
<dbReference type="Gene3D" id="3.40.50.300">
    <property type="entry name" value="P-loop containing nucleotide triphosphate hydrolases"/>
    <property type="match status" value="2"/>
</dbReference>
<evidence type="ECO:0000259" key="8">
    <source>
        <dbReference type="PROSITE" id="PS50893"/>
    </source>
</evidence>
<dbReference type="GO" id="GO:0015421">
    <property type="term" value="F:ABC-type oligopeptide transporter activity"/>
    <property type="evidence" value="ECO:0007669"/>
    <property type="project" value="TreeGrafter"/>
</dbReference>
<keyword evidence="3" id="KW-0547">Nucleotide-binding</keyword>
<evidence type="ECO:0000256" key="3">
    <source>
        <dbReference type="ARBA" id="ARBA00022741"/>
    </source>
</evidence>
<comment type="caution">
    <text evidence="10">The sequence shown here is derived from an EMBL/GenBank/DDBJ whole genome shotgun (WGS) entry which is preliminary data.</text>
</comment>
<reference evidence="10" key="1">
    <citation type="journal article" date="2020" name="mSystems">
        <title>Genome- and Community-Level Interaction Insights into Carbon Utilization and Element Cycling Functions of Hydrothermarchaeota in Hydrothermal Sediment.</title>
        <authorList>
            <person name="Zhou Z."/>
            <person name="Liu Y."/>
            <person name="Xu W."/>
            <person name="Pan J."/>
            <person name="Luo Z.H."/>
            <person name="Li M."/>
        </authorList>
    </citation>
    <scope>NUCLEOTIDE SEQUENCE [LARGE SCALE GENOMIC DNA]</scope>
    <source>
        <strain evidence="10">SpSt-456</strain>
    </source>
</reference>
<feature type="transmembrane region" description="Helical" evidence="7">
    <location>
        <begin position="56"/>
        <end position="77"/>
    </location>
</feature>
<dbReference type="PANTHER" id="PTHR43394">
    <property type="entry name" value="ATP-DEPENDENT PERMEASE MDL1, MITOCHONDRIAL"/>
    <property type="match status" value="1"/>
</dbReference>
<dbReference type="GO" id="GO:0005524">
    <property type="term" value="F:ATP binding"/>
    <property type="evidence" value="ECO:0007669"/>
    <property type="project" value="UniProtKB-KW"/>
</dbReference>
<feature type="transmembrane region" description="Helical" evidence="7">
    <location>
        <begin position="17"/>
        <end position="35"/>
    </location>
</feature>
<dbReference type="SMART" id="SM00382">
    <property type="entry name" value="AAA"/>
    <property type="match status" value="1"/>
</dbReference>
<evidence type="ECO:0000313" key="10">
    <source>
        <dbReference type="EMBL" id="HFK96539.1"/>
    </source>
</evidence>
<evidence type="ECO:0000256" key="2">
    <source>
        <dbReference type="ARBA" id="ARBA00022692"/>
    </source>
</evidence>
<dbReference type="Pfam" id="PF00005">
    <property type="entry name" value="ABC_tran"/>
    <property type="match status" value="2"/>
</dbReference>
<proteinExistence type="predicted"/>
<dbReference type="PROSITE" id="PS50929">
    <property type="entry name" value="ABC_TM1F"/>
    <property type="match status" value="1"/>
</dbReference>
<dbReference type="SUPFAM" id="SSF90123">
    <property type="entry name" value="ABC transporter transmembrane region"/>
    <property type="match status" value="1"/>
</dbReference>
<feature type="transmembrane region" description="Helical" evidence="7">
    <location>
        <begin position="256"/>
        <end position="283"/>
    </location>
</feature>
<dbReference type="PANTHER" id="PTHR43394:SF1">
    <property type="entry name" value="ATP-BINDING CASSETTE SUB-FAMILY B MEMBER 10, MITOCHONDRIAL"/>
    <property type="match status" value="1"/>
</dbReference>
<dbReference type="InterPro" id="IPR039421">
    <property type="entry name" value="Type_1_exporter"/>
</dbReference>
<dbReference type="PROSITE" id="PS50893">
    <property type="entry name" value="ABC_TRANSPORTER_2"/>
    <property type="match status" value="1"/>
</dbReference>
<dbReference type="InterPro" id="IPR003593">
    <property type="entry name" value="AAA+_ATPase"/>
</dbReference>
<dbReference type="InterPro" id="IPR036640">
    <property type="entry name" value="ABC1_TM_sf"/>
</dbReference>
<dbReference type="GO" id="GO:0005886">
    <property type="term" value="C:plasma membrane"/>
    <property type="evidence" value="ECO:0007669"/>
    <property type="project" value="UniProtKB-SubCell"/>
</dbReference>
<evidence type="ECO:0000256" key="5">
    <source>
        <dbReference type="ARBA" id="ARBA00022989"/>
    </source>
</evidence>
<dbReference type="InterPro" id="IPR003439">
    <property type="entry name" value="ABC_transporter-like_ATP-bd"/>
</dbReference>
<keyword evidence="2 7" id="KW-0812">Transmembrane</keyword>
<feature type="transmembrane region" description="Helical" evidence="7">
    <location>
        <begin position="158"/>
        <end position="177"/>
    </location>
</feature>
<dbReference type="PROSITE" id="PS00211">
    <property type="entry name" value="ABC_TRANSPORTER_1"/>
    <property type="match status" value="1"/>
</dbReference>
<evidence type="ECO:0000256" key="4">
    <source>
        <dbReference type="ARBA" id="ARBA00022840"/>
    </source>
</evidence>
<dbReference type="Pfam" id="PF00664">
    <property type="entry name" value="ABC_membrane"/>
    <property type="match status" value="1"/>
</dbReference>
<feature type="domain" description="ABC transporter" evidence="8">
    <location>
        <begin position="336"/>
        <end position="832"/>
    </location>
</feature>
<evidence type="ECO:0000256" key="7">
    <source>
        <dbReference type="SAM" id="Phobius"/>
    </source>
</evidence>
<organism evidence="10">
    <name type="scientific">Desulfacinum infernum</name>
    <dbReference type="NCBI Taxonomy" id="35837"/>
    <lineage>
        <taxon>Bacteria</taxon>
        <taxon>Pseudomonadati</taxon>
        <taxon>Thermodesulfobacteriota</taxon>
        <taxon>Syntrophobacteria</taxon>
        <taxon>Syntrophobacterales</taxon>
        <taxon>Syntrophobacteraceae</taxon>
        <taxon>Desulfacinum</taxon>
    </lineage>
</organism>